<dbReference type="PRINTS" id="PR00116">
    <property type="entry name" value="ARGINASE"/>
</dbReference>
<dbReference type="AlphaFoldDB" id="A0A2A9F7J6"/>
<dbReference type="PANTHER" id="PTHR43782:SF3">
    <property type="entry name" value="ARGINASE"/>
    <property type="match status" value="1"/>
</dbReference>
<gene>
    <name evidence="5" type="ORF">ATK36_1792</name>
</gene>
<sequence>MLINAVPQWQGAIGPRARGLIDGCLALSELAGHVLGRPVHHVRQDPAPSSVVAGIANRTSLTGPNRQSHLAALEAPEGPVLTIGGDCGVELIPVSVARFRYGSGLGIAWFDAHADLNTADSSPSGAFHGMVLRSLFGEGDEEFAADPALVPGRVVLSGTRALDPAEEQAIAAGLAVRADDVVGALRSAGADRVYLHLDLDVLDPAEFGGLNRPEPGGRTIGELVEAIDELSGMDVVGAGITECASAEVSALEPILAAVGRVLMKS</sequence>
<keyword evidence="2" id="KW-0378">Hydrolase</keyword>
<keyword evidence="6" id="KW-1185">Reference proteome</keyword>
<dbReference type="SUPFAM" id="SSF52768">
    <property type="entry name" value="Arginase/deacetylase"/>
    <property type="match status" value="1"/>
</dbReference>
<dbReference type="PANTHER" id="PTHR43782">
    <property type="entry name" value="ARGINASE"/>
    <property type="match status" value="1"/>
</dbReference>
<evidence type="ECO:0000256" key="3">
    <source>
        <dbReference type="ARBA" id="ARBA00023211"/>
    </source>
</evidence>
<evidence type="ECO:0000313" key="5">
    <source>
        <dbReference type="EMBL" id="PFG46796.1"/>
    </source>
</evidence>
<evidence type="ECO:0000256" key="1">
    <source>
        <dbReference type="ARBA" id="ARBA00022723"/>
    </source>
</evidence>
<dbReference type="Proteomes" id="UP000243542">
    <property type="component" value="Unassembled WGS sequence"/>
</dbReference>
<dbReference type="InterPro" id="IPR006035">
    <property type="entry name" value="Ureohydrolase"/>
</dbReference>
<dbReference type="GO" id="GO:0004053">
    <property type="term" value="F:arginase activity"/>
    <property type="evidence" value="ECO:0007669"/>
    <property type="project" value="TreeGrafter"/>
</dbReference>
<accession>A0A2A9F7J6</accession>
<comment type="caution">
    <text evidence="5">The sequence shown here is derived from an EMBL/GenBank/DDBJ whole genome shotgun (WGS) entry which is preliminary data.</text>
</comment>
<dbReference type="GO" id="GO:0005829">
    <property type="term" value="C:cytosol"/>
    <property type="evidence" value="ECO:0007669"/>
    <property type="project" value="TreeGrafter"/>
</dbReference>
<keyword evidence="1" id="KW-0479">Metal-binding</keyword>
<comment type="similarity">
    <text evidence="4">Belongs to the arginase family.</text>
</comment>
<proteinExistence type="inferred from homology"/>
<evidence type="ECO:0000256" key="2">
    <source>
        <dbReference type="ARBA" id="ARBA00022801"/>
    </source>
</evidence>
<dbReference type="Pfam" id="PF00491">
    <property type="entry name" value="Arginase"/>
    <property type="match status" value="1"/>
</dbReference>
<protein>
    <submittedName>
        <fullName evidence="5">Arginase</fullName>
    </submittedName>
</protein>
<dbReference type="CDD" id="cd09999">
    <property type="entry name" value="Arginase-like_1"/>
    <property type="match status" value="1"/>
</dbReference>
<dbReference type="GO" id="GO:0030145">
    <property type="term" value="F:manganese ion binding"/>
    <property type="evidence" value="ECO:0007669"/>
    <property type="project" value="TreeGrafter"/>
</dbReference>
<evidence type="ECO:0000313" key="6">
    <source>
        <dbReference type="Proteomes" id="UP000243542"/>
    </source>
</evidence>
<reference evidence="5 6" key="1">
    <citation type="submission" date="2017-10" db="EMBL/GenBank/DDBJ databases">
        <title>Sequencing the genomes of 1000 actinobacteria strains.</title>
        <authorList>
            <person name="Klenk H.-P."/>
        </authorList>
    </citation>
    <scope>NUCLEOTIDE SEQUENCE [LARGE SCALE GENOMIC DNA]</scope>
    <source>
        <strain evidence="5 6">DSM 46092</strain>
    </source>
</reference>
<evidence type="ECO:0000256" key="4">
    <source>
        <dbReference type="PROSITE-ProRule" id="PRU00742"/>
    </source>
</evidence>
<keyword evidence="3" id="KW-0464">Manganese</keyword>
<dbReference type="Gene3D" id="3.40.800.10">
    <property type="entry name" value="Ureohydrolase domain"/>
    <property type="match status" value="1"/>
</dbReference>
<dbReference type="EMBL" id="PDJK01000002">
    <property type="protein sequence ID" value="PFG46796.1"/>
    <property type="molecule type" value="Genomic_DNA"/>
</dbReference>
<name>A0A2A9F7J6_9PSEU</name>
<dbReference type="PROSITE" id="PS51409">
    <property type="entry name" value="ARGINASE_2"/>
    <property type="match status" value="1"/>
</dbReference>
<dbReference type="InterPro" id="IPR023696">
    <property type="entry name" value="Ureohydrolase_dom_sf"/>
</dbReference>
<dbReference type="RefSeq" id="WP_098510808.1">
    <property type="nucleotide sequence ID" value="NZ_JBIAKZ010000005.1"/>
</dbReference>
<organism evidence="5 6">
    <name type="scientific">Amycolatopsis sulphurea</name>
    <dbReference type="NCBI Taxonomy" id="76022"/>
    <lineage>
        <taxon>Bacteria</taxon>
        <taxon>Bacillati</taxon>
        <taxon>Actinomycetota</taxon>
        <taxon>Actinomycetes</taxon>
        <taxon>Pseudonocardiales</taxon>
        <taxon>Pseudonocardiaceae</taxon>
        <taxon>Amycolatopsis</taxon>
    </lineage>
</organism>